<reference evidence="6" key="1">
    <citation type="submission" date="2020-05" db="EMBL/GenBank/DDBJ databases">
        <authorList>
            <person name="Chiriac C."/>
            <person name="Salcher M."/>
            <person name="Ghai R."/>
            <person name="Kavagutti S V."/>
        </authorList>
    </citation>
    <scope>NUCLEOTIDE SEQUENCE</scope>
</reference>
<evidence type="ECO:0000256" key="4">
    <source>
        <dbReference type="ARBA" id="ARBA00023136"/>
    </source>
</evidence>
<evidence type="ECO:0000256" key="3">
    <source>
        <dbReference type="ARBA" id="ARBA00022989"/>
    </source>
</evidence>
<feature type="transmembrane region" description="Helical" evidence="5">
    <location>
        <begin position="28"/>
        <end position="46"/>
    </location>
</feature>
<sequence>MRRFGLRKRDPSAEMTLIEHLRELRNRLFQVVIFLVTATVAGWFLYDFTFALLKRPIDFAIAEAAADGREIGLVLAGVADAFTLQLKISATFALIVTAPVWLWHLWRFITPGLQRNERRYGLLFMLSAIPLFFGGVYLAYTVLPIAMELLLGFTPQGVSNLLPVDRYLNFFLRTLIVFGIGFLVPVIIVMLSFANVVSGYTMVKWWRQIIVGVVIFGAVATPTGDPLNMMILAGPMLILVFGAIGIARLIDRRRGRTEEWSDKLSDDEASPL</sequence>
<protein>
    <submittedName>
        <fullName evidence="6">Unannotated protein</fullName>
    </submittedName>
</protein>
<feature type="transmembrane region" description="Helical" evidence="5">
    <location>
        <begin position="229"/>
        <end position="250"/>
    </location>
</feature>
<feature type="transmembrane region" description="Helical" evidence="5">
    <location>
        <begin position="88"/>
        <end position="109"/>
    </location>
</feature>
<feature type="transmembrane region" description="Helical" evidence="5">
    <location>
        <begin position="167"/>
        <end position="193"/>
    </location>
</feature>
<dbReference type="NCBIfam" id="TIGR00945">
    <property type="entry name" value="tatC"/>
    <property type="match status" value="1"/>
</dbReference>
<dbReference type="HAMAP" id="MF_00902">
    <property type="entry name" value="TatC"/>
    <property type="match status" value="1"/>
</dbReference>
<comment type="subcellular location">
    <subcellularLocation>
        <location evidence="1">Membrane</location>
        <topology evidence="1">Multi-pass membrane protein</topology>
    </subcellularLocation>
</comment>
<dbReference type="GO" id="GO:0065002">
    <property type="term" value="P:intracellular protein transmembrane transport"/>
    <property type="evidence" value="ECO:0007669"/>
    <property type="project" value="TreeGrafter"/>
</dbReference>
<evidence type="ECO:0000256" key="2">
    <source>
        <dbReference type="ARBA" id="ARBA00022692"/>
    </source>
</evidence>
<dbReference type="Pfam" id="PF00902">
    <property type="entry name" value="TatC"/>
    <property type="match status" value="1"/>
</dbReference>
<evidence type="ECO:0000256" key="5">
    <source>
        <dbReference type="SAM" id="Phobius"/>
    </source>
</evidence>
<dbReference type="GO" id="GO:0009977">
    <property type="term" value="F:proton motive force dependent protein transmembrane transporter activity"/>
    <property type="evidence" value="ECO:0007669"/>
    <property type="project" value="TreeGrafter"/>
</dbReference>
<dbReference type="PANTHER" id="PTHR30371">
    <property type="entry name" value="SEC-INDEPENDENT PROTEIN TRANSLOCASE PROTEIN TATC"/>
    <property type="match status" value="1"/>
</dbReference>
<name>A0A6J6EPS1_9ZZZZ</name>
<gene>
    <name evidence="6" type="ORF">UFOPK1726_00740</name>
</gene>
<dbReference type="InterPro" id="IPR002033">
    <property type="entry name" value="TatC"/>
</dbReference>
<keyword evidence="4 5" id="KW-0472">Membrane</keyword>
<dbReference type="AlphaFoldDB" id="A0A6J6EPS1"/>
<feature type="transmembrane region" description="Helical" evidence="5">
    <location>
        <begin position="121"/>
        <end position="147"/>
    </location>
</feature>
<evidence type="ECO:0000256" key="1">
    <source>
        <dbReference type="ARBA" id="ARBA00004141"/>
    </source>
</evidence>
<accession>A0A6J6EPS1</accession>
<dbReference type="EMBL" id="CAEZTT010000080">
    <property type="protein sequence ID" value="CAB4578611.1"/>
    <property type="molecule type" value="Genomic_DNA"/>
</dbReference>
<proteinExistence type="inferred from homology"/>
<dbReference type="GO" id="GO:0033281">
    <property type="term" value="C:TAT protein transport complex"/>
    <property type="evidence" value="ECO:0007669"/>
    <property type="project" value="TreeGrafter"/>
</dbReference>
<keyword evidence="3 5" id="KW-1133">Transmembrane helix</keyword>
<dbReference type="GO" id="GO:0043953">
    <property type="term" value="P:protein transport by the Tat complex"/>
    <property type="evidence" value="ECO:0007669"/>
    <property type="project" value="TreeGrafter"/>
</dbReference>
<feature type="transmembrane region" description="Helical" evidence="5">
    <location>
        <begin position="205"/>
        <end position="223"/>
    </location>
</feature>
<dbReference type="PANTHER" id="PTHR30371:SF0">
    <property type="entry name" value="SEC-INDEPENDENT PROTEIN TRANSLOCASE PROTEIN TATC, CHLOROPLASTIC-RELATED"/>
    <property type="match status" value="1"/>
</dbReference>
<dbReference type="PRINTS" id="PR01840">
    <property type="entry name" value="TATCFAMILY"/>
</dbReference>
<organism evidence="6">
    <name type="scientific">freshwater metagenome</name>
    <dbReference type="NCBI Taxonomy" id="449393"/>
    <lineage>
        <taxon>unclassified sequences</taxon>
        <taxon>metagenomes</taxon>
        <taxon>ecological metagenomes</taxon>
    </lineage>
</organism>
<keyword evidence="2 5" id="KW-0812">Transmembrane</keyword>
<evidence type="ECO:0000313" key="6">
    <source>
        <dbReference type="EMBL" id="CAB4578611.1"/>
    </source>
</evidence>